<dbReference type="AlphaFoldDB" id="A0A5C3KXA3"/>
<feature type="signal peptide" evidence="1">
    <location>
        <begin position="1"/>
        <end position="22"/>
    </location>
</feature>
<keyword evidence="1" id="KW-0732">Signal</keyword>
<evidence type="ECO:0000256" key="1">
    <source>
        <dbReference type="SAM" id="SignalP"/>
    </source>
</evidence>
<dbReference type="Proteomes" id="UP000307440">
    <property type="component" value="Unassembled WGS sequence"/>
</dbReference>
<keyword evidence="4" id="KW-1185">Reference proteome</keyword>
<evidence type="ECO:0000259" key="2">
    <source>
        <dbReference type="PROSITE" id="PS51212"/>
    </source>
</evidence>
<dbReference type="OrthoDB" id="5985073at2759"/>
<feature type="chain" id="PRO_5022749553" description="WSC domain-containing protein" evidence="1">
    <location>
        <begin position="23"/>
        <end position="321"/>
    </location>
</feature>
<dbReference type="InterPro" id="IPR002889">
    <property type="entry name" value="WSC_carb-bd"/>
</dbReference>
<proteinExistence type="predicted"/>
<gene>
    <name evidence="3" type="ORF">FA15DRAFT_668661</name>
</gene>
<dbReference type="Pfam" id="PF01822">
    <property type="entry name" value="WSC"/>
    <property type="match status" value="1"/>
</dbReference>
<sequence>MTSSMMLKSIVWALTCIAVASAQNEGPPIRWQIGPWRGRGCYVRDFGVRMLDFHFAIPEGISAERCTSKCAENGYGLAGLENGNECWCDNYNHLGELPITTNFDCDIPCAGNQSEWCGSANRMLLYENTEGVPPSPSDCINWRTPGTFAQNRLQAIPKSGVPWLNGAGTVNLRSISTNSPSDPTSFRVITACETHDCFWRMTDDVLFPIVDGRLTANTYQAIVPTVGDAQVFRTRSPASPLGHNGYCVKPNPVSQWPIGFVGFPVVSVDGRTDLWALCTNTTAGGRTDLVYSPRPNHPHYVHTQCQEVYLQILPYITSFRP</sequence>
<evidence type="ECO:0000313" key="3">
    <source>
        <dbReference type="EMBL" id="TFK25289.1"/>
    </source>
</evidence>
<accession>A0A5C3KXA3</accession>
<dbReference type="STRING" id="230819.A0A5C3KXA3"/>
<name>A0A5C3KXA3_COPMA</name>
<feature type="domain" description="WSC" evidence="2">
    <location>
        <begin position="35"/>
        <end position="129"/>
    </location>
</feature>
<dbReference type="SMART" id="SM00321">
    <property type="entry name" value="WSC"/>
    <property type="match status" value="1"/>
</dbReference>
<evidence type="ECO:0000313" key="4">
    <source>
        <dbReference type="Proteomes" id="UP000307440"/>
    </source>
</evidence>
<dbReference type="EMBL" id="ML210188">
    <property type="protein sequence ID" value="TFK25289.1"/>
    <property type="molecule type" value="Genomic_DNA"/>
</dbReference>
<organism evidence="3 4">
    <name type="scientific">Coprinopsis marcescibilis</name>
    <name type="common">Agaric fungus</name>
    <name type="synonym">Psathyrella marcescibilis</name>
    <dbReference type="NCBI Taxonomy" id="230819"/>
    <lineage>
        <taxon>Eukaryota</taxon>
        <taxon>Fungi</taxon>
        <taxon>Dikarya</taxon>
        <taxon>Basidiomycota</taxon>
        <taxon>Agaricomycotina</taxon>
        <taxon>Agaricomycetes</taxon>
        <taxon>Agaricomycetidae</taxon>
        <taxon>Agaricales</taxon>
        <taxon>Agaricineae</taxon>
        <taxon>Psathyrellaceae</taxon>
        <taxon>Coprinopsis</taxon>
    </lineage>
</organism>
<dbReference type="PROSITE" id="PS51212">
    <property type="entry name" value="WSC"/>
    <property type="match status" value="1"/>
</dbReference>
<reference evidence="3 4" key="1">
    <citation type="journal article" date="2019" name="Nat. Ecol. Evol.">
        <title>Megaphylogeny resolves global patterns of mushroom evolution.</title>
        <authorList>
            <person name="Varga T."/>
            <person name="Krizsan K."/>
            <person name="Foldi C."/>
            <person name="Dima B."/>
            <person name="Sanchez-Garcia M."/>
            <person name="Sanchez-Ramirez S."/>
            <person name="Szollosi G.J."/>
            <person name="Szarkandi J.G."/>
            <person name="Papp V."/>
            <person name="Albert L."/>
            <person name="Andreopoulos W."/>
            <person name="Angelini C."/>
            <person name="Antonin V."/>
            <person name="Barry K.W."/>
            <person name="Bougher N.L."/>
            <person name="Buchanan P."/>
            <person name="Buyck B."/>
            <person name="Bense V."/>
            <person name="Catcheside P."/>
            <person name="Chovatia M."/>
            <person name="Cooper J."/>
            <person name="Damon W."/>
            <person name="Desjardin D."/>
            <person name="Finy P."/>
            <person name="Geml J."/>
            <person name="Haridas S."/>
            <person name="Hughes K."/>
            <person name="Justo A."/>
            <person name="Karasinski D."/>
            <person name="Kautmanova I."/>
            <person name="Kiss B."/>
            <person name="Kocsube S."/>
            <person name="Kotiranta H."/>
            <person name="LaButti K.M."/>
            <person name="Lechner B.E."/>
            <person name="Liimatainen K."/>
            <person name="Lipzen A."/>
            <person name="Lukacs Z."/>
            <person name="Mihaltcheva S."/>
            <person name="Morgado L.N."/>
            <person name="Niskanen T."/>
            <person name="Noordeloos M.E."/>
            <person name="Ohm R.A."/>
            <person name="Ortiz-Santana B."/>
            <person name="Ovrebo C."/>
            <person name="Racz N."/>
            <person name="Riley R."/>
            <person name="Savchenko A."/>
            <person name="Shiryaev A."/>
            <person name="Soop K."/>
            <person name="Spirin V."/>
            <person name="Szebenyi C."/>
            <person name="Tomsovsky M."/>
            <person name="Tulloss R.E."/>
            <person name="Uehling J."/>
            <person name="Grigoriev I.V."/>
            <person name="Vagvolgyi C."/>
            <person name="Papp T."/>
            <person name="Martin F.M."/>
            <person name="Miettinen O."/>
            <person name="Hibbett D.S."/>
            <person name="Nagy L.G."/>
        </authorList>
    </citation>
    <scope>NUCLEOTIDE SEQUENCE [LARGE SCALE GENOMIC DNA]</scope>
    <source>
        <strain evidence="3 4">CBS 121175</strain>
    </source>
</reference>
<protein>
    <recommendedName>
        <fullName evidence="2">WSC domain-containing protein</fullName>
    </recommendedName>
</protein>